<dbReference type="InterPro" id="IPR034164">
    <property type="entry name" value="Pepsin-like_dom"/>
</dbReference>
<dbReference type="EMBL" id="JADGIZ020000014">
    <property type="protein sequence ID" value="KAL2916887.1"/>
    <property type="molecule type" value="Genomic_DNA"/>
</dbReference>
<dbReference type="PANTHER" id="PTHR47965:SF12">
    <property type="entry name" value="ASPARTIC PROTEINASE 3-RELATED"/>
    <property type="match status" value="1"/>
</dbReference>
<evidence type="ECO:0000313" key="10">
    <source>
        <dbReference type="Proteomes" id="UP001527925"/>
    </source>
</evidence>
<keyword evidence="3" id="KW-0732">Signal</keyword>
<keyword evidence="4" id="KW-0064">Aspartyl protease</keyword>
<dbReference type="Pfam" id="PF00026">
    <property type="entry name" value="Asp"/>
    <property type="match status" value="1"/>
</dbReference>
<name>A0ABR4NBH5_9FUNG</name>
<feature type="compositionally biased region" description="Basic and acidic residues" evidence="7">
    <location>
        <begin position="431"/>
        <end position="448"/>
    </location>
</feature>
<feature type="region of interest" description="Disordered" evidence="7">
    <location>
        <begin position="409"/>
        <end position="448"/>
    </location>
</feature>
<evidence type="ECO:0000256" key="6">
    <source>
        <dbReference type="ARBA" id="ARBA00023145"/>
    </source>
</evidence>
<dbReference type="PROSITE" id="PS51767">
    <property type="entry name" value="PEPTIDASE_A1"/>
    <property type="match status" value="1"/>
</dbReference>
<evidence type="ECO:0000256" key="7">
    <source>
        <dbReference type="SAM" id="MobiDB-lite"/>
    </source>
</evidence>
<evidence type="ECO:0000259" key="8">
    <source>
        <dbReference type="PROSITE" id="PS51767"/>
    </source>
</evidence>
<dbReference type="CDD" id="cd05471">
    <property type="entry name" value="pepsin_like"/>
    <property type="match status" value="1"/>
</dbReference>
<dbReference type="InterPro" id="IPR021109">
    <property type="entry name" value="Peptidase_aspartic_dom_sf"/>
</dbReference>
<dbReference type="InterPro" id="IPR033121">
    <property type="entry name" value="PEPTIDASE_A1"/>
</dbReference>
<dbReference type="Proteomes" id="UP001527925">
    <property type="component" value="Unassembled WGS sequence"/>
</dbReference>
<dbReference type="Gene3D" id="2.40.70.10">
    <property type="entry name" value="Acid Proteases"/>
    <property type="match status" value="2"/>
</dbReference>
<gene>
    <name evidence="9" type="ORF">HK105_203666</name>
</gene>
<organism evidence="9 10">
    <name type="scientific">Polyrhizophydium stewartii</name>
    <dbReference type="NCBI Taxonomy" id="2732419"/>
    <lineage>
        <taxon>Eukaryota</taxon>
        <taxon>Fungi</taxon>
        <taxon>Fungi incertae sedis</taxon>
        <taxon>Chytridiomycota</taxon>
        <taxon>Chytridiomycota incertae sedis</taxon>
        <taxon>Chytridiomycetes</taxon>
        <taxon>Rhizophydiales</taxon>
        <taxon>Rhizophydiales incertae sedis</taxon>
        <taxon>Polyrhizophydium</taxon>
    </lineage>
</organism>
<keyword evidence="10" id="KW-1185">Reference proteome</keyword>
<evidence type="ECO:0000256" key="1">
    <source>
        <dbReference type="ARBA" id="ARBA00007447"/>
    </source>
</evidence>
<evidence type="ECO:0000256" key="2">
    <source>
        <dbReference type="ARBA" id="ARBA00022670"/>
    </source>
</evidence>
<evidence type="ECO:0000256" key="5">
    <source>
        <dbReference type="ARBA" id="ARBA00022801"/>
    </source>
</evidence>
<evidence type="ECO:0000256" key="4">
    <source>
        <dbReference type="ARBA" id="ARBA00022750"/>
    </source>
</evidence>
<comment type="similarity">
    <text evidence="1">Belongs to the peptidase A1 family.</text>
</comment>
<proteinExistence type="inferred from homology"/>
<comment type="caution">
    <text evidence="9">The sequence shown here is derived from an EMBL/GenBank/DDBJ whole genome shotgun (WGS) entry which is preliminary data.</text>
</comment>
<dbReference type="SUPFAM" id="SSF50630">
    <property type="entry name" value="Acid proteases"/>
    <property type="match status" value="1"/>
</dbReference>
<reference evidence="9 10" key="1">
    <citation type="submission" date="2023-09" db="EMBL/GenBank/DDBJ databases">
        <title>Pangenome analysis of Batrachochytrium dendrobatidis and related Chytrids.</title>
        <authorList>
            <person name="Yacoub M.N."/>
            <person name="Stajich J.E."/>
            <person name="James T.Y."/>
        </authorList>
    </citation>
    <scope>NUCLEOTIDE SEQUENCE [LARGE SCALE GENOMIC DNA]</scope>
    <source>
        <strain evidence="9 10">JEL0888</strain>
    </source>
</reference>
<sequence>MLARMAPCQTGAAAWIAYAVLLAGTVGEAVAFRVPLQPSRRRTHLVDRKSRIAARLPGGFETCFLMSINVQGVALNVMVDSGSTDLSIPNAGLNNYAGPAINATRPAGASTISASYGDQSGWSGFGFQGNVSITNTTIKAGNAPIIAMESQTSSPVYTDGSTSQGLIGLAYAALGGFAVTPATIMDAWYASGTLPSNTIGFHACPYGRTNESYIDFGNTAPSTKCNASGVPTVWAPSPAQTYFTIDIRNISVAGTRVALPSTFQPGSGWSGWSIVDSCTSVARLPGTVITALKAAIIASGGLPSDIQASQSTRDNFLGGSIAVLPANPFNWAALPNVTFEITSDQPTASGRNAPFSITMGAKQYIQKDSNGYYNMLFFDGGDTMAILGVPFFTHLFVLLDRQNGRVGFSPGDNNDVPDFDRDNYKQQQRGRNFDSIRDIHGVHHRHEQ</sequence>
<feature type="domain" description="Peptidase A1" evidence="8">
    <location>
        <begin position="64"/>
        <end position="409"/>
    </location>
</feature>
<keyword evidence="5" id="KW-0378">Hydrolase</keyword>
<keyword evidence="6" id="KW-0865">Zymogen</keyword>
<dbReference type="InterPro" id="IPR001969">
    <property type="entry name" value="Aspartic_peptidase_AS"/>
</dbReference>
<dbReference type="InterPro" id="IPR001461">
    <property type="entry name" value="Aspartic_peptidase_A1"/>
</dbReference>
<dbReference type="PANTHER" id="PTHR47965">
    <property type="entry name" value="ASPARTYL PROTEASE-RELATED"/>
    <property type="match status" value="1"/>
</dbReference>
<evidence type="ECO:0000313" key="9">
    <source>
        <dbReference type="EMBL" id="KAL2916887.1"/>
    </source>
</evidence>
<evidence type="ECO:0000256" key="3">
    <source>
        <dbReference type="ARBA" id="ARBA00022729"/>
    </source>
</evidence>
<accession>A0ABR4NBH5</accession>
<keyword evidence="2" id="KW-0645">Protease</keyword>
<protein>
    <recommendedName>
        <fullName evidence="8">Peptidase A1 domain-containing protein</fullName>
    </recommendedName>
</protein>
<dbReference type="PROSITE" id="PS00141">
    <property type="entry name" value="ASP_PROTEASE"/>
    <property type="match status" value="1"/>
</dbReference>